<dbReference type="Proteomes" id="UP000275408">
    <property type="component" value="Unassembled WGS sequence"/>
</dbReference>
<keyword evidence="2" id="KW-1185">Reference proteome</keyword>
<dbReference type="AlphaFoldDB" id="A0A3M6TZL6"/>
<protein>
    <submittedName>
        <fullName evidence="1">Uncharacterized protein</fullName>
    </submittedName>
</protein>
<name>A0A3M6TZL6_POCDA</name>
<dbReference type="STRING" id="46731.A0A3M6TZL6"/>
<reference evidence="1 2" key="1">
    <citation type="journal article" date="2018" name="Sci. Rep.">
        <title>Comparative analysis of the Pocillopora damicornis genome highlights role of immune system in coral evolution.</title>
        <authorList>
            <person name="Cunning R."/>
            <person name="Bay R.A."/>
            <person name="Gillette P."/>
            <person name="Baker A.C."/>
            <person name="Traylor-Knowles N."/>
        </authorList>
    </citation>
    <scope>NUCLEOTIDE SEQUENCE [LARGE SCALE GENOMIC DNA]</scope>
    <source>
        <strain evidence="1">RSMAS</strain>
        <tissue evidence="1">Whole animal</tissue>
    </source>
</reference>
<sequence>MMTFTIESLAHLKTIPELLNVILWKHKKVPKNELHPKYQDDVIKILEFKLKVFVWSPQEQFVDCVIKCPALDVPLVPWQFNTGVAKYTTLHETKIKLLENRLVRQFHDNILYSFLSNDQISCICLRDSSNKQYVYQSEMNKVTGLAISCDHTFKVIKNIGVDHDQGDVRLQEKPCKVKILQNLNIFLKRLDYVVVSPLTKETLEEIKRLKKHILNNCLSGIPPGFGTERNEQLHKLLNRSLLSGATRINVELVVAILAVLFYHHNSRTLLTKHKCNPRVGCALPIEEALEYHTLQEDGLISDVNSSNYQQDTTVVAGEIEDVHTEFVSRVILDASSDMYEVITNLEAKKQSRAFEASDIQEMINMPDFISFQNLFDAYEDDIRNTLFKEHLESISLLKTEEKDTYHLGQLFVDEVLSGEEELELPKEDDVETLQEKAEEFQSPGVYDKMRGDLVMKTSAQILQLPTM</sequence>
<feature type="non-terminal residue" evidence="1">
    <location>
        <position position="467"/>
    </location>
</feature>
<proteinExistence type="predicted"/>
<evidence type="ECO:0000313" key="2">
    <source>
        <dbReference type="Proteomes" id="UP000275408"/>
    </source>
</evidence>
<gene>
    <name evidence="1" type="ORF">pdam_00007699</name>
</gene>
<comment type="caution">
    <text evidence="1">The sequence shown here is derived from an EMBL/GenBank/DDBJ whole genome shotgun (WGS) entry which is preliminary data.</text>
</comment>
<accession>A0A3M6TZL6</accession>
<evidence type="ECO:0000313" key="1">
    <source>
        <dbReference type="EMBL" id="RMX46734.1"/>
    </source>
</evidence>
<dbReference type="OrthoDB" id="5981390at2759"/>
<dbReference type="EMBL" id="RCHS01002585">
    <property type="protein sequence ID" value="RMX46734.1"/>
    <property type="molecule type" value="Genomic_DNA"/>
</dbReference>
<organism evidence="1 2">
    <name type="scientific">Pocillopora damicornis</name>
    <name type="common">Cauliflower coral</name>
    <name type="synonym">Millepora damicornis</name>
    <dbReference type="NCBI Taxonomy" id="46731"/>
    <lineage>
        <taxon>Eukaryota</taxon>
        <taxon>Metazoa</taxon>
        <taxon>Cnidaria</taxon>
        <taxon>Anthozoa</taxon>
        <taxon>Hexacorallia</taxon>
        <taxon>Scleractinia</taxon>
        <taxon>Astrocoeniina</taxon>
        <taxon>Pocilloporidae</taxon>
        <taxon>Pocillopora</taxon>
    </lineage>
</organism>